<sequence length="419" mass="46523">MGLLPNFFKIRKPKKDCLLALDIGTEFVKTLIFKRGKQSEVIGVGRQRQFPNHMQAGAVADIDGVAESCQKAIEKAGQMACLRPKQAVMGISGELVKGVTTGYLYKRSEPKQKIDSSELKNVIQKIQWKAFEEARRQMAYETGRREIEIKLINAIITDVRIDGYRVTNPIGFQGRELFLSIFNVYAPLVHLGALESIASKLNLELLAIVAEPYAVARSLNLDSKRGAIIIDIGGGTTDIALVRSVGLEGTKTLALAGRAFTKRLSQKLGLDLDEAEEIKIKYSQERLSQAVRRKIREIFKKDLRVWLSGVCLALEDFREAEALPNRILLCGGGSNLPDLRRELERGFSQISRIKASLANPKVSLIQPKDIIDVKDETGRLKDPDDVAPMALASLALELAKEKGVLSSILKRTVRMMQRS</sequence>
<evidence type="ECO:0000313" key="2">
    <source>
        <dbReference type="EMBL" id="OGZ35386.1"/>
    </source>
</evidence>
<reference evidence="2 3" key="1">
    <citation type="journal article" date="2016" name="Nat. Commun.">
        <title>Thousands of microbial genomes shed light on interconnected biogeochemical processes in an aquifer system.</title>
        <authorList>
            <person name="Anantharaman K."/>
            <person name="Brown C.T."/>
            <person name="Hug L.A."/>
            <person name="Sharon I."/>
            <person name="Castelle C.J."/>
            <person name="Probst A.J."/>
            <person name="Thomas B.C."/>
            <person name="Singh A."/>
            <person name="Wilkins M.J."/>
            <person name="Karaoz U."/>
            <person name="Brodie E.L."/>
            <person name="Williams K.H."/>
            <person name="Hubbard S.S."/>
            <person name="Banfield J.F."/>
        </authorList>
    </citation>
    <scope>NUCLEOTIDE SEQUENCE [LARGE SCALE GENOMIC DNA]</scope>
</reference>
<dbReference type="InterPro" id="IPR003494">
    <property type="entry name" value="SHS2_FtsA"/>
</dbReference>
<accession>A0A1G2FBD5</accession>
<dbReference type="PANTHER" id="PTHR32432">
    <property type="entry name" value="CELL DIVISION PROTEIN FTSA-RELATED"/>
    <property type="match status" value="1"/>
</dbReference>
<proteinExistence type="predicted"/>
<organism evidence="2 3">
    <name type="scientific">Candidatus Portnoybacteria bacterium RIFCSPHIGHO2_01_FULL_40_12b</name>
    <dbReference type="NCBI Taxonomy" id="1801994"/>
    <lineage>
        <taxon>Bacteria</taxon>
        <taxon>Candidatus Portnoyibacteriota</taxon>
    </lineage>
</organism>
<comment type="caution">
    <text evidence="2">The sequence shown here is derived from an EMBL/GenBank/DDBJ whole genome shotgun (WGS) entry which is preliminary data.</text>
</comment>
<evidence type="ECO:0000313" key="3">
    <source>
        <dbReference type="Proteomes" id="UP000176974"/>
    </source>
</evidence>
<evidence type="ECO:0000259" key="1">
    <source>
        <dbReference type="SMART" id="SM00842"/>
    </source>
</evidence>
<dbReference type="InterPro" id="IPR043129">
    <property type="entry name" value="ATPase_NBD"/>
</dbReference>
<dbReference type="SMART" id="SM00842">
    <property type="entry name" value="FtsA"/>
    <property type="match status" value="1"/>
</dbReference>
<dbReference type="SUPFAM" id="SSF53067">
    <property type="entry name" value="Actin-like ATPase domain"/>
    <property type="match status" value="2"/>
</dbReference>
<dbReference type="Gene3D" id="3.30.420.40">
    <property type="match status" value="2"/>
</dbReference>
<gene>
    <name evidence="2" type="ORF">A2815_01590</name>
</gene>
<dbReference type="AlphaFoldDB" id="A0A1G2FBD5"/>
<dbReference type="GO" id="GO:0051301">
    <property type="term" value="P:cell division"/>
    <property type="evidence" value="ECO:0007669"/>
    <property type="project" value="InterPro"/>
</dbReference>
<name>A0A1G2FBD5_9BACT</name>
<feature type="domain" description="SHS2" evidence="1">
    <location>
        <begin position="18"/>
        <end position="219"/>
    </location>
</feature>
<dbReference type="InterPro" id="IPR050696">
    <property type="entry name" value="FtsA/MreB"/>
</dbReference>
<dbReference type="EMBL" id="MHMY01000011">
    <property type="protein sequence ID" value="OGZ35386.1"/>
    <property type="molecule type" value="Genomic_DNA"/>
</dbReference>
<dbReference type="Pfam" id="PF14450">
    <property type="entry name" value="FtsA"/>
    <property type="match status" value="1"/>
</dbReference>
<dbReference type="Proteomes" id="UP000176974">
    <property type="component" value="Unassembled WGS sequence"/>
</dbReference>
<protein>
    <recommendedName>
        <fullName evidence="1">SHS2 domain-containing protein</fullName>
    </recommendedName>
</protein>